<dbReference type="OrthoDB" id="5294241at2759"/>
<evidence type="ECO:0000313" key="2">
    <source>
        <dbReference type="EMBL" id="KFA60866.1"/>
    </source>
</evidence>
<dbReference type="HOGENOM" id="CLU_119146_0_0_1"/>
<dbReference type="EMBL" id="KL660883">
    <property type="protein sequence ID" value="KFA60866.1"/>
    <property type="molecule type" value="Genomic_DNA"/>
</dbReference>
<name>A0A084QA81_STAC4</name>
<dbReference type="Proteomes" id="UP000028524">
    <property type="component" value="Unassembled WGS sequence"/>
</dbReference>
<feature type="compositionally biased region" description="Polar residues" evidence="1">
    <location>
        <begin position="73"/>
        <end position="84"/>
    </location>
</feature>
<gene>
    <name evidence="2" type="ORF">S40285_04865</name>
</gene>
<reference evidence="2 3" key="1">
    <citation type="journal article" date="2014" name="BMC Genomics">
        <title>Comparative genome sequencing reveals chemotype-specific gene clusters in the toxigenic black mold Stachybotrys.</title>
        <authorList>
            <person name="Semeiks J."/>
            <person name="Borek D."/>
            <person name="Otwinowski Z."/>
            <person name="Grishin N.V."/>
        </authorList>
    </citation>
    <scope>NUCLEOTIDE SEQUENCE [LARGE SCALE GENOMIC DNA]</scope>
    <source>
        <strain evidence="2 3">IBT 40285</strain>
    </source>
</reference>
<keyword evidence="3" id="KW-1185">Reference proteome</keyword>
<sequence>MYGSYGSYSSMSVTTAPMDITSSNLRAHDSTCAFPSWPRRDSLSDSNHEARATSFLSDDDLFLSDPFEDDVRSISSAGSATSPMMESPPRISEAEVMEMERERMALQQRDYVRHVMNEKERRRQQQQALKRQQQRRSSPGSKKSSKSKLSAIEETIIE</sequence>
<organism evidence="2 3">
    <name type="scientific">Stachybotrys chlorohalonatus (strain IBT 40285)</name>
    <dbReference type="NCBI Taxonomy" id="1283841"/>
    <lineage>
        <taxon>Eukaryota</taxon>
        <taxon>Fungi</taxon>
        <taxon>Dikarya</taxon>
        <taxon>Ascomycota</taxon>
        <taxon>Pezizomycotina</taxon>
        <taxon>Sordariomycetes</taxon>
        <taxon>Hypocreomycetidae</taxon>
        <taxon>Hypocreales</taxon>
        <taxon>Stachybotryaceae</taxon>
        <taxon>Stachybotrys</taxon>
    </lineage>
</organism>
<evidence type="ECO:0000256" key="1">
    <source>
        <dbReference type="SAM" id="MobiDB-lite"/>
    </source>
</evidence>
<feature type="compositionally biased region" description="Low complexity" evidence="1">
    <location>
        <begin position="125"/>
        <end position="150"/>
    </location>
</feature>
<evidence type="ECO:0000313" key="3">
    <source>
        <dbReference type="Proteomes" id="UP000028524"/>
    </source>
</evidence>
<protein>
    <submittedName>
        <fullName evidence="2">Uncharacterized protein</fullName>
    </submittedName>
</protein>
<feature type="region of interest" description="Disordered" evidence="1">
    <location>
        <begin position="73"/>
        <end position="158"/>
    </location>
</feature>
<dbReference type="InParanoid" id="A0A084QA81"/>
<proteinExistence type="predicted"/>
<accession>A0A084QA81</accession>
<feature type="compositionally biased region" description="Basic and acidic residues" evidence="1">
    <location>
        <begin position="98"/>
        <end position="123"/>
    </location>
</feature>
<dbReference type="OMA" id="PSWPRRE"/>
<dbReference type="AlphaFoldDB" id="A0A084QA81"/>